<reference evidence="7" key="2">
    <citation type="journal article" date="2021" name="PeerJ">
        <title>Extensive microbial diversity within the chicken gut microbiome revealed by metagenomics and culture.</title>
        <authorList>
            <person name="Gilroy R."/>
            <person name="Ravi A."/>
            <person name="Getino M."/>
            <person name="Pursley I."/>
            <person name="Horton D.L."/>
            <person name="Alikhan N.F."/>
            <person name="Baker D."/>
            <person name="Gharbi K."/>
            <person name="Hall N."/>
            <person name="Watson M."/>
            <person name="Adriaenssens E.M."/>
            <person name="Foster-Nyarko E."/>
            <person name="Jarju S."/>
            <person name="Secka A."/>
            <person name="Antonio M."/>
            <person name="Oren A."/>
            <person name="Chaudhuri R.R."/>
            <person name="La Ragione R."/>
            <person name="Hildebrand F."/>
            <person name="Pallen M.J."/>
        </authorList>
    </citation>
    <scope>NUCLEOTIDE SEQUENCE</scope>
    <source>
        <strain evidence="7">CHK165-10780</strain>
    </source>
</reference>
<dbReference type="InterPro" id="IPR005359">
    <property type="entry name" value="UPF0154"/>
</dbReference>
<reference evidence="7" key="1">
    <citation type="submission" date="2020-10" db="EMBL/GenBank/DDBJ databases">
        <authorList>
            <person name="Gilroy R."/>
        </authorList>
    </citation>
    <scope>NUCLEOTIDE SEQUENCE</scope>
    <source>
        <strain evidence="7">CHK165-10780</strain>
    </source>
</reference>
<comment type="similarity">
    <text evidence="2">Belongs to the UPF0154 family.</text>
</comment>
<evidence type="ECO:0000313" key="7">
    <source>
        <dbReference type="EMBL" id="HIQ64890.1"/>
    </source>
</evidence>
<evidence type="ECO:0000313" key="8">
    <source>
        <dbReference type="Proteomes" id="UP000886725"/>
    </source>
</evidence>
<proteinExistence type="inferred from homology"/>
<keyword evidence="5 6" id="KW-0472">Membrane</keyword>
<dbReference type="AlphaFoldDB" id="A0A9D0Z1S7"/>
<sequence>MDILYVVIGLIVGIIIGFFVSRHFMTKYLKKNPPINEEMIRALMMQMGRKPSQKQINQMMKSMEKYM</sequence>
<accession>A0A9D0Z1S7</accession>
<dbReference type="Pfam" id="PF03672">
    <property type="entry name" value="UPF0154"/>
    <property type="match status" value="1"/>
</dbReference>
<evidence type="ECO:0000256" key="5">
    <source>
        <dbReference type="ARBA" id="ARBA00023136"/>
    </source>
</evidence>
<evidence type="ECO:0000256" key="3">
    <source>
        <dbReference type="ARBA" id="ARBA00022692"/>
    </source>
</evidence>
<evidence type="ECO:0000256" key="1">
    <source>
        <dbReference type="ARBA" id="ARBA00004167"/>
    </source>
</evidence>
<name>A0A9D0Z1S7_9FIRM</name>
<keyword evidence="3 6" id="KW-0812">Transmembrane</keyword>
<evidence type="ECO:0000256" key="6">
    <source>
        <dbReference type="SAM" id="Phobius"/>
    </source>
</evidence>
<dbReference type="EMBL" id="DVFU01000078">
    <property type="protein sequence ID" value="HIQ64890.1"/>
    <property type="molecule type" value="Genomic_DNA"/>
</dbReference>
<dbReference type="GO" id="GO:0016020">
    <property type="term" value="C:membrane"/>
    <property type="evidence" value="ECO:0007669"/>
    <property type="project" value="UniProtKB-SubCell"/>
</dbReference>
<evidence type="ECO:0000256" key="4">
    <source>
        <dbReference type="ARBA" id="ARBA00022989"/>
    </source>
</evidence>
<evidence type="ECO:0000256" key="2">
    <source>
        <dbReference type="ARBA" id="ARBA00006694"/>
    </source>
</evidence>
<comment type="subcellular location">
    <subcellularLocation>
        <location evidence="1">Membrane</location>
        <topology evidence="1">Single-pass membrane protein</topology>
    </subcellularLocation>
</comment>
<keyword evidence="4 6" id="KW-1133">Transmembrane helix</keyword>
<feature type="transmembrane region" description="Helical" evidence="6">
    <location>
        <begin position="6"/>
        <end position="25"/>
    </location>
</feature>
<gene>
    <name evidence="7" type="ORF">IAC85_04035</name>
</gene>
<organism evidence="7 8">
    <name type="scientific">Candidatus Faecenecus gallistercoris</name>
    <dbReference type="NCBI Taxonomy" id="2840793"/>
    <lineage>
        <taxon>Bacteria</taxon>
        <taxon>Bacillati</taxon>
        <taxon>Bacillota</taxon>
        <taxon>Bacillota incertae sedis</taxon>
        <taxon>Candidatus Faecenecus</taxon>
    </lineage>
</organism>
<protein>
    <submittedName>
        <fullName evidence="7">YneF family protein</fullName>
    </submittedName>
</protein>
<dbReference type="Proteomes" id="UP000886725">
    <property type="component" value="Unassembled WGS sequence"/>
</dbReference>
<comment type="caution">
    <text evidence="7">The sequence shown here is derived from an EMBL/GenBank/DDBJ whole genome shotgun (WGS) entry which is preliminary data.</text>
</comment>